<comment type="caution">
    <text evidence="2">The sequence shown here is derived from an EMBL/GenBank/DDBJ whole genome shotgun (WGS) entry which is preliminary data.</text>
</comment>
<dbReference type="Proteomes" id="UP000288079">
    <property type="component" value="Unassembled WGS sequence"/>
</dbReference>
<evidence type="ECO:0000313" key="3">
    <source>
        <dbReference type="Proteomes" id="UP000288079"/>
    </source>
</evidence>
<dbReference type="AlphaFoldDB" id="A0A401LR11"/>
<evidence type="ECO:0000313" key="2">
    <source>
        <dbReference type="EMBL" id="GCB33901.1"/>
    </source>
</evidence>
<evidence type="ECO:0000259" key="1">
    <source>
        <dbReference type="Pfam" id="PF12867"/>
    </source>
</evidence>
<dbReference type="InterPro" id="IPR024775">
    <property type="entry name" value="DinB-like"/>
</dbReference>
<accession>A0A401LR11</accession>
<proteinExistence type="predicted"/>
<organism evidence="2 3">
    <name type="scientific">Bacteroides faecalis</name>
    <dbReference type="NCBI Taxonomy" id="2447885"/>
    <lineage>
        <taxon>Bacteria</taxon>
        <taxon>Pseudomonadati</taxon>
        <taxon>Bacteroidota</taxon>
        <taxon>Bacteroidia</taxon>
        <taxon>Bacteroidales</taxon>
        <taxon>Bacteroidaceae</taxon>
        <taxon>Bacteroides</taxon>
    </lineage>
</organism>
<protein>
    <recommendedName>
        <fullName evidence="1">DinB-like domain-containing protein</fullName>
    </recommendedName>
</protein>
<sequence>MSKIEFLKEQIIEARTFVNRLMSELPEELWYVVPEGTDSNFVWQVGHLLVSQNFHAITTITGSNEKVKRLLPIMEYNRIFNGMGTLHRSIEKDLIPVAKLREQLETVHQICIDNIETLNDTILSDKLEPIPFKHPVAEIKYEALSWSFKHEMWHSAEMEAIKRELGYPIVWMKN</sequence>
<dbReference type="InterPro" id="IPR034660">
    <property type="entry name" value="DinB/YfiT-like"/>
</dbReference>
<gene>
    <name evidence="2" type="ORF">KGMB02408_08460</name>
</gene>
<dbReference type="OrthoDB" id="704805at2"/>
<dbReference type="Gene3D" id="1.20.120.450">
    <property type="entry name" value="dinb family like domain"/>
    <property type="match status" value="1"/>
</dbReference>
<keyword evidence="3" id="KW-1185">Reference proteome</keyword>
<feature type="domain" description="DinB-like" evidence="1">
    <location>
        <begin position="13"/>
        <end position="157"/>
    </location>
</feature>
<reference evidence="2 3" key="1">
    <citation type="submission" date="2018-10" db="EMBL/GenBank/DDBJ databases">
        <title>Draft Genome Sequence of Bacteroides sp. KCTC 15687.</title>
        <authorList>
            <person name="Yu S.Y."/>
            <person name="Kim J.S."/>
            <person name="Oh B.S."/>
            <person name="Park S.H."/>
            <person name="Kang S.W."/>
            <person name="Park J.E."/>
            <person name="Choi S.H."/>
            <person name="Han K.I."/>
            <person name="Lee K.C."/>
            <person name="Eom M.K."/>
            <person name="Suh M.K."/>
            <person name="Lee D.H."/>
            <person name="Yoon H."/>
            <person name="Kim B."/>
            <person name="Yang S.J."/>
            <person name="Lee J.S."/>
            <person name="Lee J.H."/>
        </authorList>
    </citation>
    <scope>NUCLEOTIDE SEQUENCE [LARGE SCALE GENOMIC DNA]</scope>
    <source>
        <strain evidence="2 3">KCTC 15687</strain>
    </source>
</reference>
<name>A0A401LR11_9BACE</name>
<dbReference type="EMBL" id="BHWB01000002">
    <property type="protein sequence ID" value="GCB33901.1"/>
    <property type="molecule type" value="Genomic_DNA"/>
</dbReference>
<dbReference type="SUPFAM" id="SSF109854">
    <property type="entry name" value="DinB/YfiT-like putative metalloenzymes"/>
    <property type="match status" value="1"/>
</dbReference>
<dbReference type="Pfam" id="PF12867">
    <property type="entry name" value="DinB_2"/>
    <property type="match status" value="1"/>
</dbReference>
<dbReference type="RefSeq" id="WP_125040175.1">
    <property type="nucleotide sequence ID" value="NZ_BHWB01000002.1"/>
</dbReference>